<dbReference type="PANTHER" id="PTHR11955">
    <property type="entry name" value="FATTY ACID BINDING PROTEIN"/>
    <property type="match status" value="1"/>
</dbReference>
<evidence type="ECO:0000259" key="4">
    <source>
        <dbReference type="Pfam" id="PF00061"/>
    </source>
</evidence>
<dbReference type="Gene3D" id="2.40.128.20">
    <property type="match status" value="1"/>
</dbReference>
<proteinExistence type="inferred from homology"/>
<accession>A0A1B6FG54</accession>
<dbReference type="InterPro" id="IPR000566">
    <property type="entry name" value="Lipocln_cytosolic_FA-bd_dom"/>
</dbReference>
<evidence type="ECO:0000256" key="1">
    <source>
        <dbReference type="ARBA" id="ARBA00008390"/>
    </source>
</evidence>
<comment type="similarity">
    <text evidence="1">Belongs to the calycin superfamily. Fatty-acid binding protein (FABP) family.</text>
</comment>
<dbReference type="Pfam" id="PF00061">
    <property type="entry name" value="Lipocalin"/>
    <property type="match status" value="1"/>
</dbReference>
<protein>
    <recommendedName>
        <fullName evidence="4">Lipocalin/cytosolic fatty-acid binding domain-containing protein</fullName>
    </recommendedName>
</protein>
<dbReference type="AlphaFoldDB" id="A0A1B6FG54"/>
<dbReference type="EMBL" id="GECZ01020619">
    <property type="protein sequence ID" value="JAS49150.1"/>
    <property type="molecule type" value="Transcribed_RNA"/>
</dbReference>
<evidence type="ECO:0000313" key="5">
    <source>
        <dbReference type="EMBL" id="JAS49150.1"/>
    </source>
</evidence>
<dbReference type="SUPFAM" id="SSF50814">
    <property type="entry name" value="Lipocalins"/>
    <property type="match status" value="1"/>
</dbReference>
<feature type="domain" description="Lipocalin/cytosolic fatty-acid binding" evidence="4">
    <location>
        <begin position="39"/>
        <end position="153"/>
    </location>
</feature>
<dbReference type="GO" id="GO:0008289">
    <property type="term" value="F:lipid binding"/>
    <property type="evidence" value="ECO:0007669"/>
    <property type="project" value="UniProtKB-KW"/>
</dbReference>
<reference evidence="5" key="1">
    <citation type="submission" date="2015-11" db="EMBL/GenBank/DDBJ databases">
        <title>De novo transcriptome assembly of four potential Pierce s Disease insect vectors from Arizona vineyards.</title>
        <authorList>
            <person name="Tassone E.E."/>
        </authorList>
    </citation>
    <scope>NUCLEOTIDE SEQUENCE</scope>
</reference>
<feature type="chain" id="PRO_5008582814" description="Lipocalin/cytosolic fatty-acid binding domain-containing protein" evidence="3">
    <location>
        <begin position="20"/>
        <end position="161"/>
    </location>
</feature>
<keyword evidence="2" id="KW-0446">Lipid-binding</keyword>
<organism evidence="5">
    <name type="scientific">Cuerna arida</name>
    <dbReference type="NCBI Taxonomy" id="1464854"/>
    <lineage>
        <taxon>Eukaryota</taxon>
        <taxon>Metazoa</taxon>
        <taxon>Ecdysozoa</taxon>
        <taxon>Arthropoda</taxon>
        <taxon>Hexapoda</taxon>
        <taxon>Insecta</taxon>
        <taxon>Pterygota</taxon>
        <taxon>Neoptera</taxon>
        <taxon>Paraneoptera</taxon>
        <taxon>Hemiptera</taxon>
        <taxon>Auchenorrhyncha</taxon>
        <taxon>Membracoidea</taxon>
        <taxon>Cicadellidae</taxon>
        <taxon>Cicadellinae</taxon>
        <taxon>Proconiini</taxon>
        <taxon>Cuerna</taxon>
    </lineage>
</organism>
<dbReference type="InterPro" id="IPR031259">
    <property type="entry name" value="ILBP"/>
</dbReference>
<evidence type="ECO:0000256" key="3">
    <source>
        <dbReference type="SAM" id="SignalP"/>
    </source>
</evidence>
<dbReference type="InterPro" id="IPR012674">
    <property type="entry name" value="Calycin"/>
</dbReference>
<gene>
    <name evidence="5" type="ORF">g.17506</name>
</gene>
<dbReference type="PRINTS" id="PR00178">
    <property type="entry name" value="FATTYACIDBP"/>
</dbReference>
<dbReference type="InterPro" id="IPR000463">
    <property type="entry name" value="Fatty_acid-bd"/>
</dbReference>
<evidence type="ECO:0000256" key="2">
    <source>
        <dbReference type="ARBA" id="ARBA00023121"/>
    </source>
</evidence>
<feature type="signal peptide" evidence="3">
    <location>
        <begin position="1"/>
        <end position="19"/>
    </location>
</feature>
<keyword evidence="3" id="KW-0732">Signal</keyword>
<sequence length="161" mass="18534">MMYLIKLVILLIVFEVTMIEMAPTTGRDYLAPYLNKKYKLATSDDKFEDVMKALGVGFLKRRLAHLARPVIELTEHDGLYTLSSESMFKNTYTTFRMGKLFEEETPDDRVVMSTITQDKNKLIHIQRGDKVTTVIREFTADMVRVTVEVDGIVSVRTYTPL</sequence>
<name>A0A1B6FG54_9HEMI</name>